<name>A0ABP7XKZ5_9ACTN</name>
<dbReference type="PANTHER" id="PTHR34853">
    <property type="match status" value="1"/>
</dbReference>
<proteinExistence type="predicted"/>
<dbReference type="SUPFAM" id="SSF53474">
    <property type="entry name" value="alpha/beta-Hydrolases"/>
    <property type="match status" value="1"/>
</dbReference>
<dbReference type="EMBL" id="BAAAZH010000017">
    <property type="protein sequence ID" value="GAA4120816.1"/>
    <property type="molecule type" value="Genomic_DNA"/>
</dbReference>
<dbReference type="InterPro" id="IPR029058">
    <property type="entry name" value="AB_hydrolase_fold"/>
</dbReference>
<dbReference type="Proteomes" id="UP001501495">
    <property type="component" value="Unassembled WGS sequence"/>
</dbReference>
<dbReference type="PIRSF" id="PIRSF029171">
    <property type="entry name" value="Esterase_LipA"/>
    <property type="match status" value="1"/>
</dbReference>
<protein>
    <recommendedName>
        <fullName evidence="4">Lipase</fullName>
    </recommendedName>
</protein>
<dbReference type="PANTHER" id="PTHR34853:SF1">
    <property type="entry name" value="LIPASE 5"/>
    <property type="match status" value="1"/>
</dbReference>
<feature type="signal peptide" evidence="1">
    <location>
        <begin position="1"/>
        <end position="23"/>
    </location>
</feature>
<dbReference type="InterPro" id="IPR005152">
    <property type="entry name" value="Lipase_secreted"/>
</dbReference>
<feature type="chain" id="PRO_5045511384" description="Lipase" evidence="1">
    <location>
        <begin position="24"/>
        <end position="392"/>
    </location>
</feature>
<keyword evidence="1" id="KW-0732">Signal</keyword>
<comment type="caution">
    <text evidence="2">The sequence shown here is derived from an EMBL/GenBank/DDBJ whole genome shotgun (WGS) entry which is preliminary data.</text>
</comment>
<dbReference type="Pfam" id="PF03583">
    <property type="entry name" value="LIP"/>
    <property type="match status" value="1"/>
</dbReference>
<evidence type="ECO:0000313" key="3">
    <source>
        <dbReference type="Proteomes" id="UP001501495"/>
    </source>
</evidence>
<reference evidence="3" key="1">
    <citation type="journal article" date="2019" name="Int. J. Syst. Evol. Microbiol.">
        <title>The Global Catalogue of Microorganisms (GCM) 10K type strain sequencing project: providing services to taxonomists for standard genome sequencing and annotation.</title>
        <authorList>
            <consortium name="The Broad Institute Genomics Platform"/>
            <consortium name="The Broad Institute Genome Sequencing Center for Infectious Disease"/>
            <person name="Wu L."/>
            <person name="Ma J."/>
        </authorList>
    </citation>
    <scope>NUCLEOTIDE SEQUENCE [LARGE SCALE GENOMIC DNA]</scope>
    <source>
        <strain evidence="3">JCM 16703</strain>
    </source>
</reference>
<sequence length="392" mass="40519">MAAVLAAVLAAVTAPVAVRPAGAAYGTTSWSPSGVTAPAVPGTVPEGAGRAFVLRYEVDAADGRRRPATGLVLVPPGPMPAAGWPLVVYGHMTTGAADRCAPSSGRVPPGDDLRRAEQGDALTTRLLSAGVAVARPDFEGLGVAGGHPYLMGGSLGESMVAMVAATSRVLPLEGRWVAAGHSEGAVAAMNAGDRRRRSPAGLRLVGIEAITPVTRMERLIEVLQGVPVVVPEATPVLTGLAALLLKGLSVQSPAFKRLLLQEGGLSDRARAVWPHLERRCLAGLGEADSWGGLAPAEILGPRGQEASRLLRDHLARTDVRRLPLRPVPVRIEEGLLDAVAPAPFTELLARELGDRGVDVTLARWAADHSGTNSETYAVPAAAAWILARLGVG</sequence>
<accession>A0ABP7XKZ5</accession>
<organism evidence="2 3">
    <name type="scientific">Nocardioides fonticola</name>
    <dbReference type="NCBI Taxonomy" id="450363"/>
    <lineage>
        <taxon>Bacteria</taxon>
        <taxon>Bacillati</taxon>
        <taxon>Actinomycetota</taxon>
        <taxon>Actinomycetes</taxon>
        <taxon>Propionibacteriales</taxon>
        <taxon>Nocardioidaceae</taxon>
        <taxon>Nocardioides</taxon>
    </lineage>
</organism>
<evidence type="ECO:0000256" key="1">
    <source>
        <dbReference type="SAM" id="SignalP"/>
    </source>
</evidence>
<keyword evidence="3" id="KW-1185">Reference proteome</keyword>
<evidence type="ECO:0000313" key="2">
    <source>
        <dbReference type="EMBL" id="GAA4120816.1"/>
    </source>
</evidence>
<gene>
    <name evidence="2" type="ORF">GCM10022215_24920</name>
</gene>
<evidence type="ECO:0008006" key="4">
    <source>
        <dbReference type="Google" id="ProtNLM"/>
    </source>
</evidence>
<dbReference type="Gene3D" id="3.40.50.1820">
    <property type="entry name" value="alpha/beta hydrolase"/>
    <property type="match status" value="1"/>
</dbReference>